<dbReference type="InterPro" id="IPR012338">
    <property type="entry name" value="Beta-lactam/transpept-like"/>
</dbReference>
<gene>
    <name evidence="4" type="ORF">DFR42_11728</name>
</gene>
<dbReference type="InterPro" id="IPR011990">
    <property type="entry name" value="TPR-like_helical_dom_sf"/>
</dbReference>
<dbReference type="Pfam" id="PF13181">
    <property type="entry name" value="TPR_8"/>
    <property type="match status" value="2"/>
</dbReference>
<dbReference type="PANTHER" id="PTHR46825">
    <property type="entry name" value="D-ALANYL-D-ALANINE-CARBOXYPEPTIDASE/ENDOPEPTIDASE AMPH"/>
    <property type="match status" value="1"/>
</dbReference>
<keyword evidence="5" id="KW-1185">Reference proteome</keyword>
<evidence type="ECO:0000313" key="5">
    <source>
        <dbReference type="Proteomes" id="UP000247792"/>
    </source>
</evidence>
<evidence type="ECO:0000259" key="3">
    <source>
        <dbReference type="Pfam" id="PF00144"/>
    </source>
</evidence>
<dbReference type="Proteomes" id="UP000247792">
    <property type="component" value="Unassembled WGS sequence"/>
</dbReference>
<dbReference type="AlphaFoldDB" id="A0A318IPE1"/>
<sequence length="780" mass="86241">MDCSHVFLLPSANQAAQVQFVWFLLFYCSRMTKMIGLPLIDISIMRNIILLFWVFMTIFSVNTSAASLPVDPTDAATQSRLKKFEQFVSSQMARDKIPGLSIGYLQGTQMWARGFAYADLENKVPATASSSYRLASVTKPMTAAAILQLVDSGKVSLDAEVQSYVPYFPRKPYPITVRQLLGHLGGINAYVNPQLEQHFKEHKNTRESIAVFENFDLIAEPGTRFRYTSYGYNLLGAVIEGASGMSYGEYMTKNVWAPLGMTATRLDDPYDIIPERVRGYQLQKQQIKHAEFIDISSRFSAGGTRSTVVDMLRFGDGIISGRIASKEAQDLMFVSMATRAGKLSNYSAGWITSPVNGRFVISHDGVQPETSTYLFCFPARNLSIAVAANLQRIDTSIFATQLFEAVTGEAWEIPLYIHDRQKRTYYEAMKAVFNEGNAYFERKQQAYLDERSESKALAAAFGVFNQHMQSVAAGKDAKQAELFIKEAQHPAGGMQLRKLGSHMAKKLHHAGHKLPSYANSSAMAFFHDYIALYKKDSSIDAAFRFDTAFEQQAEQLQADWRKSSHIKFARQDFDVQKYFSSNGANAASDDAALLKALATLRQTMKSAFQDAAVAPDYLAELTMLIQDLMRNGRAHHALQISQLAQEIYPASDAAHALAGVLEISAGDKSKAIAALKTAIRLDPTGAASPVALNNAAYRARENSGPESALKILQAATELYPDDVNLHDSLGEFYAALSMNKKAIQSYQKALDINPAYPNAKAATQAIQQAIQELSTNKNAH</sequence>
<feature type="repeat" description="TPR" evidence="1">
    <location>
        <begin position="723"/>
        <end position="756"/>
    </location>
</feature>
<evidence type="ECO:0000313" key="4">
    <source>
        <dbReference type="EMBL" id="PXX37265.1"/>
    </source>
</evidence>
<protein>
    <submittedName>
        <fullName evidence="4">CubicO group peptidase (Beta-lactamase class C family)</fullName>
    </submittedName>
</protein>
<dbReference type="InterPro" id="IPR050491">
    <property type="entry name" value="AmpC-like"/>
</dbReference>
<keyword evidence="1" id="KW-0802">TPR repeat</keyword>
<evidence type="ECO:0000256" key="1">
    <source>
        <dbReference type="PROSITE-ProRule" id="PRU00339"/>
    </source>
</evidence>
<dbReference type="Pfam" id="PF00144">
    <property type="entry name" value="Beta-lactamase"/>
    <property type="match status" value="1"/>
</dbReference>
<dbReference type="PANTHER" id="PTHR46825:SF9">
    <property type="entry name" value="BETA-LACTAMASE-RELATED DOMAIN-CONTAINING PROTEIN"/>
    <property type="match status" value="1"/>
</dbReference>
<keyword evidence="2" id="KW-0812">Transmembrane</keyword>
<dbReference type="Gene3D" id="3.40.710.10">
    <property type="entry name" value="DD-peptidase/beta-lactamase superfamily"/>
    <property type="match status" value="1"/>
</dbReference>
<comment type="caution">
    <text evidence="4">The sequence shown here is derived from an EMBL/GenBank/DDBJ whole genome shotgun (WGS) entry which is preliminary data.</text>
</comment>
<feature type="transmembrane region" description="Helical" evidence="2">
    <location>
        <begin position="6"/>
        <end position="27"/>
    </location>
</feature>
<keyword evidence="2" id="KW-1133">Transmembrane helix</keyword>
<accession>A0A318IPE1</accession>
<reference evidence="4 5" key="1">
    <citation type="submission" date="2018-05" db="EMBL/GenBank/DDBJ databases">
        <title>Genomic Encyclopedia of Type Strains, Phase IV (KMG-IV): sequencing the most valuable type-strain genomes for metagenomic binning, comparative biology and taxonomic classification.</title>
        <authorList>
            <person name="Goeker M."/>
        </authorList>
    </citation>
    <scope>NUCLEOTIDE SEQUENCE [LARGE SCALE GENOMIC DNA]</scope>
    <source>
        <strain evidence="4 5">DSM 19792</strain>
    </source>
</reference>
<dbReference type="SUPFAM" id="SSF56601">
    <property type="entry name" value="beta-lactamase/transpeptidase-like"/>
    <property type="match status" value="1"/>
</dbReference>
<proteinExistence type="predicted"/>
<dbReference type="InterPro" id="IPR019734">
    <property type="entry name" value="TPR_rpt"/>
</dbReference>
<name>A0A318IPE1_9BURK</name>
<dbReference type="SUPFAM" id="SSF48452">
    <property type="entry name" value="TPR-like"/>
    <property type="match status" value="1"/>
</dbReference>
<organism evidence="4 5">
    <name type="scientific">Undibacterium pigrum</name>
    <dbReference type="NCBI Taxonomy" id="401470"/>
    <lineage>
        <taxon>Bacteria</taxon>
        <taxon>Pseudomonadati</taxon>
        <taxon>Pseudomonadota</taxon>
        <taxon>Betaproteobacteria</taxon>
        <taxon>Burkholderiales</taxon>
        <taxon>Oxalobacteraceae</taxon>
        <taxon>Undibacterium</taxon>
    </lineage>
</organism>
<dbReference type="PROSITE" id="PS00146">
    <property type="entry name" value="BETA_LACTAMASE_A"/>
    <property type="match status" value="1"/>
</dbReference>
<feature type="repeat" description="TPR" evidence="1">
    <location>
        <begin position="652"/>
        <end position="685"/>
    </location>
</feature>
<dbReference type="Gene3D" id="1.25.40.10">
    <property type="entry name" value="Tetratricopeptide repeat domain"/>
    <property type="match status" value="1"/>
</dbReference>
<dbReference type="EMBL" id="QJKB01000017">
    <property type="protein sequence ID" value="PXX37265.1"/>
    <property type="molecule type" value="Genomic_DNA"/>
</dbReference>
<dbReference type="InterPro" id="IPR001466">
    <property type="entry name" value="Beta-lactam-related"/>
</dbReference>
<keyword evidence="2" id="KW-0472">Membrane</keyword>
<dbReference type="OrthoDB" id="9799367at2"/>
<feature type="transmembrane region" description="Helical" evidence="2">
    <location>
        <begin position="48"/>
        <end position="70"/>
    </location>
</feature>
<feature type="domain" description="Beta-lactamase-related" evidence="3">
    <location>
        <begin position="84"/>
        <end position="391"/>
    </location>
</feature>
<dbReference type="PROSITE" id="PS50005">
    <property type="entry name" value="TPR"/>
    <property type="match status" value="2"/>
</dbReference>
<dbReference type="InterPro" id="IPR023650">
    <property type="entry name" value="Beta-lactam_class-A_AS"/>
</dbReference>
<evidence type="ECO:0000256" key="2">
    <source>
        <dbReference type="SAM" id="Phobius"/>
    </source>
</evidence>
<dbReference type="SMART" id="SM00028">
    <property type="entry name" value="TPR"/>
    <property type="match status" value="3"/>
</dbReference>